<evidence type="ECO:0008006" key="3">
    <source>
        <dbReference type="Google" id="ProtNLM"/>
    </source>
</evidence>
<dbReference type="InterPro" id="IPR022453">
    <property type="entry name" value="Znf_MqsA-type"/>
</dbReference>
<evidence type="ECO:0000313" key="1">
    <source>
        <dbReference type="EMBL" id="OGK03760.1"/>
    </source>
</evidence>
<proteinExistence type="predicted"/>
<comment type="caution">
    <text evidence="1">The sequence shown here is derived from an EMBL/GenBank/DDBJ whole genome shotgun (WGS) entry which is preliminary data.</text>
</comment>
<name>A0A1F7FAR5_UNCRA</name>
<dbReference type="AlphaFoldDB" id="A0A1F7FAR5"/>
<evidence type="ECO:0000313" key="2">
    <source>
        <dbReference type="Proteomes" id="UP000179243"/>
    </source>
</evidence>
<accession>A0A1F7FAR5</accession>
<dbReference type="NCBIfam" id="TIGR03831">
    <property type="entry name" value="YgiT_finger"/>
    <property type="match status" value="1"/>
</dbReference>
<sequence length="94" mass="10748">MKTKNGLLKTAKRYWENEVCETCGGSAIREVAVEVYRHRGGKRYLFQDVPAGVCSDCGARYFTGHTARMMEERMRLTRSGKRRKTITMPVLSLT</sequence>
<organism evidence="1 2">
    <name type="scientific">Candidatus Raymondbacteria bacterium RIFOXYD12_FULL_49_13</name>
    <dbReference type="NCBI Taxonomy" id="1817890"/>
    <lineage>
        <taxon>Bacteria</taxon>
        <taxon>Raymondiibacteriota</taxon>
    </lineage>
</organism>
<dbReference type="EMBL" id="MFYX01000083">
    <property type="protein sequence ID" value="OGK03760.1"/>
    <property type="molecule type" value="Genomic_DNA"/>
</dbReference>
<protein>
    <recommendedName>
        <fullName evidence="3">YgiT-type zinc finger domain-containing protein</fullName>
    </recommendedName>
</protein>
<reference evidence="1 2" key="1">
    <citation type="journal article" date="2016" name="Nat. Commun.">
        <title>Thousands of microbial genomes shed light on interconnected biogeochemical processes in an aquifer system.</title>
        <authorList>
            <person name="Anantharaman K."/>
            <person name="Brown C.T."/>
            <person name="Hug L.A."/>
            <person name="Sharon I."/>
            <person name="Castelle C.J."/>
            <person name="Probst A.J."/>
            <person name="Thomas B.C."/>
            <person name="Singh A."/>
            <person name="Wilkins M.J."/>
            <person name="Karaoz U."/>
            <person name="Brodie E.L."/>
            <person name="Williams K.H."/>
            <person name="Hubbard S.S."/>
            <person name="Banfield J.F."/>
        </authorList>
    </citation>
    <scope>NUCLEOTIDE SEQUENCE [LARGE SCALE GENOMIC DNA]</scope>
</reference>
<gene>
    <name evidence="1" type="ORF">A2519_02095</name>
</gene>
<dbReference type="Proteomes" id="UP000179243">
    <property type="component" value="Unassembled WGS sequence"/>
</dbReference>
<dbReference type="Gene3D" id="3.10.20.860">
    <property type="match status" value="1"/>
</dbReference>